<gene>
    <name evidence="1" type="ORF">DERYTH_LOCUS7350</name>
</gene>
<reference evidence="1" key="1">
    <citation type="submission" date="2021-06" db="EMBL/GenBank/DDBJ databases">
        <authorList>
            <person name="Kallberg Y."/>
            <person name="Tangrot J."/>
            <person name="Rosling A."/>
        </authorList>
    </citation>
    <scope>NUCLEOTIDE SEQUENCE</scope>
    <source>
        <strain evidence="1">MA453B</strain>
    </source>
</reference>
<keyword evidence="2" id="KW-1185">Reference proteome</keyword>
<evidence type="ECO:0000313" key="1">
    <source>
        <dbReference type="EMBL" id="CAG8595048.1"/>
    </source>
</evidence>
<feature type="non-terminal residue" evidence="1">
    <location>
        <position position="147"/>
    </location>
</feature>
<accession>A0A9N9GDM2</accession>
<dbReference type="AlphaFoldDB" id="A0A9N9GDM2"/>
<name>A0A9N9GDM2_9GLOM</name>
<proteinExistence type="predicted"/>
<evidence type="ECO:0000313" key="2">
    <source>
        <dbReference type="Proteomes" id="UP000789405"/>
    </source>
</evidence>
<dbReference type="EMBL" id="CAJVPY010003560">
    <property type="protein sequence ID" value="CAG8595048.1"/>
    <property type="molecule type" value="Genomic_DNA"/>
</dbReference>
<organism evidence="1 2">
    <name type="scientific">Dentiscutata erythropus</name>
    <dbReference type="NCBI Taxonomy" id="1348616"/>
    <lineage>
        <taxon>Eukaryota</taxon>
        <taxon>Fungi</taxon>
        <taxon>Fungi incertae sedis</taxon>
        <taxon>Mucoromycota</taxon>
        <taxon>Glomeromycotina</taxon>
        <taxon>Glomeromycetes</taxon>
        <taxon>Diversisporales</taxon>
        <taxon>Gigasporaceae</taxon>
        <taxon>Dentiscutata</taxon>
    </lineage>
</organism>
<sequence>MVQFLLECSESQEIIESVLQNANNVYLVQYGSIYNIYYFKSYHKKEKLSYQKLSERCKSIGHSVNEIWASRKCWEKIIPEVFDFVAMMQKYAEHLQKSLQLTNNAHNSTKLVRISSKNCSFTIILGSSEINSNYIELKERFIEKELY</sequence>
<comment type="caution">
    <text evidence="1">The sequence shown here is derived from an EMBL/GenBank/DDBJ whole genome shotgun (WGS) entry which is preliminary data.</text>
</comment>
<protein>
    <submittedName>
        <fullName evidence="1">11002_t:CDS:1</fullName>
    </submittedName>
</protein>
<dbReference type="Proteomes" id="UP000789405">
    <property type="component" value="Unassembled WGS sequence"/>
</dbReference>